<dbReference type="Proteomes" id="UP000805193">
    <property type="component" value="Unassembled WGS sequence"/>
</dbReference>
<accession>A0AC60P858</accession>
<reference evidence="1 2" key="1">
    <citation type="journal article" date="2020" name="Cell">
        <title>Large-Scale Comparative Analyses of Tick Genomes Elucidate Their Genetic Diversity and Vector Capacities.</title>
        <authorList>
            <consortium name="Tick Genome and Microbiome Consortium (TIGMIC)"/>
            <person name="Jia N."/>
            <person name="Wang J."/>
            <person name="Shi W."/>
            <person name="Du L."/>
            <person name="Sun Y."/>
            <person name="Zhan W."/>
            <person name="Jiang J.F."/>
            <person name="Wang Q."/>
            <person name="Zhang B."/>
            <person name="Ji P."/>
            <person name="Bell-Sakyi L."/>
            <person name="Cui X.M."/>
            <person name="Yuan T.T."/>
            <person name="Jiang B.G."/>
            <person name="Yang W.F."/>
            <person name="Lam T.T."/>
            <person name="Chang Q.C."/>
            <person name="Ding S.J."/>
            <person name="Wang X.J."/>
            <person name="Zhu J.G."/>
            <person name="Ruan X.D."/>
            <person name="Zhao L."/>
            <person name="Wei J.T."/>
            <person name="Ye R.Z."/>
            <person name="Que T.C."/>
            <person name="Du C.H."/>
            <person name="Zhou Y.H."/>
            <person name="Cheng J.X."/>
            <person name="Dai P.F."/>
            <person name="Guo W.B."/>
            <person name="Han X.H."/>
            <person name="Huang E.J."/>
            <person name="Li L.F."/>
            <person name="Wei W."/>
            <person name="Gao Y.C."/>
            <person name="Liu J.Z."/>
            <person name="Shao H.Z."/>
            <person name="Wang X."/>
            <person name="Wang C.C."/>
            <person name="Yang T.C."/>
            <person name="Huo Q.B."/>
            <person name="Li W."/>
            <person name="Chen H.Y."/>
            <person name="Chen S.E."/>
            <person name="Zhou L.G."/>
            <person name="Ni X.B."/>
            <person name="Tian J.H."/>
            <person name="Sheng Y."/>
            <person name="Liu T."/>
            <person name="Pan Y.S."/>
            <person name="Xia L.Y."/>
            <person name="Li J."/>
            <person name="Zhao F."/>
            <person name="Cao W.C."/>
        </authorList>
    </citation>
    <scope>NUCLEOTIDE SEQUENCE [LARGE SCALE GENOMIC DNA]</scope>
    <source>
        <strain evidence="1">Iper-2018</strain>
    </source>
</reference>
<gene>
    <name evidence="1" type="ORF">HPB47_007330</name>
</gene>
<comment type="caution">
    <text evidence="1">The sequence shown here is derived from an EMBL/GenBank/DDBJ whole genome shotgun (WGS) entry which is preliminary data.</text>
</comment>
<name>A0AC60P858_IXOPE</name>
<evidence type="ECO:0000313" key="2">
    <source>
        <dbReference type="Proteomes" id="UP000805193"/>
    </source>
</evidence>
<proteinExistence type="predicted"/>
<sequence>MACAGVFPITGWVNDLSKLPPISDREVEKFYRSRSATDRSMERSYNFVVEAKKKTQPPYTVMATTDVQGELLDGSCDCPAGSVACNHLMALLRTVALLQAKGFSEAPAELSCTDLPQQWRVPRGPHIRGTSIQLVDWRCVREGGQDTPLMSRLYESRVAPRSQEQQEAATRKFAETLLSLGSCTDFAAALLQVQDKTTKDTKFGPALAVAPLAYQQPVFPHGLKVITNIPQRGSHPYQAPQECQFFRGREPWDIPIPFLGNEILESLQLTAQQARDLERNTRQQSRSPTWCKERKLRLTASHFGTAFLRAVWTDKGLDALVTPKDISKVPAVRHGIINEPVAARFYEDVLKGLGHQVTVGGCGLFVDPETPWLGASPDRIVYDPAEDPPHGIVEIKCPSSLWLKTADELEHLDFCSKVDQDQSKLKDGHPHHFQVLGQMAVSGLQWGDFIVYAKHFILIERIRFNAGEWAGVSAKLEEFYFNVLLPHLECSR</sequence>
<dbReference type="EMBL" id="JABSTQ010011062">
    <property type="protein sequence ID" value="KAG0415521.1"/>
    <property type="molecule type" value="Genomic_DNA"/>
</dbReference>
<keyword evidence="2" id="KW-1185">Reference proteome</keyword>
<organism evidence="1 2">
    <name type="scientific">Ixodes persulcatus</name>
    <name type="common">Taiga tick</name>
    <dbReference type="NCBI Taxonomy" id="34615"/>
    <lineage>
        <taxon>Eukaryota</taxon>
        <taxon>Metazoa</taxon>
        <taxon>Ecdysozoa</taxon>
        <taxon>Arthropoda</taxon>
        <taxon>Chelicerata</taxon>
        <taxon>Arachnida</taxon>
        <taxon>Acari</taxon>
        <taxon>Parasitiformes</taxon>
        <taxon>Ixodida</taxon>
        <taxon>Ixodoidea</taxon>
        <taxon>Ixodidae</taxon>
        <taxon>Ixodinae</taxon>
        <taxon>Ixodes</taxon>
    </lineage>
</organism>
<protein>
    <submittedName>
        <fullName evidence="1">Uncharacterized protein</fullName>
    </submittedName>
</protein>
<evidence type="ECO:0000313" key="1">
    <source>
        <dbReference type="EMBL" id="KAG0415521.1"/>
    </source>
</evidence>